<dbReference type="EMBL" id="VSRR010000247">
    <property type="protein sequence ID" value="MPC12949.1"/>
    <property type="molecule type" value="Genomic_DNA"/>
</dbReference>
<dbReference type="AlphaFoldDB" id="A0A5B7CU38"/>
<dbReference type="Proteomes" id="UP000324222">
    <property type="component" value="Unassembled WGS sequence"/>
</dbReference>
<proteinExistence type="predicted"/>
<name>A0A5B7CU38_PORTR</name>
<gene>
    <name evidence="1" type="ORF">E2C01_005666</name>
</gene>
<keyword evidence="2" id="KW-1185">Reference proteome</keyword>
<organism evidence="1 2">
    <name type="scientific">Portunus trituberculatus</name>
    <name type="common">Swimming crab</name>
    <name type="synonym">Neptunus trituberculatus</name>
    <dbReference type="NCBI Taxonomy" id="210409"/>
    <lineage>
        <taxon>Eukaryota</taxon>
        <taxon>Metazoa</taxon>
        <taxon>Ecdysozoa</taxon>
        <taxon>Arthropoda</taxon>
        <taxon>Crustacea</taxon>
        <taxon>Multicrustacea</taxon>
        <taxon>Malacostraca</taxon>
        <taxon>Eumalacostraca</taxon>
        <taxon>Eucarida</taxon>
        <taxon>Decapoda</taxon>
        <taxon>Pleocyemata</taxon>
        <taxon>Brachyura</taxon>
        <taxon>Eubrachyura</taxon>
        <taxon>Portunoidea</taxon>
        <taxon>Portunidae</taxon>
        <taxon>Portuninae</taxon>
        <taxon>Portunus</taxon>
    </lineage>
</organism>
<evidence type="ECO:0000313" key="1">
    <source>
        <dbReference type="EMBL" id="MPC12949.1"/>
    </source>
</evidence>
<comment type="caution">
    <text evidence="1">The sequence shown here is derived from an EMBL/GenBank/DDBJ whole genome shotgun (WGS) entry which is preliminary data.</text>
</comment>
<evidence type="ECO:0000313" key="2">
    <source>
        <dbReference type="Proteomes" id="UP000324222"/>
    </source>
</evidence>
<accession>A0A5B7CU38</accession>
<sequence>MSEWKYKRRLRSMIRFVRREQSGNKEGRCVVADEARKLRASVEPHYKLSRTRPEVATEENFIVSKPGNYCTWITEAGEVHCIHEILKALYYTALSPAPITSRLITTRNLRLESRS</sequence>
<protein>
    <submittedName>
        <fullName evidence="1">Uncharacterized protein</fullName>
    </submittedName>
</protein>
<reference evidence="1 2" key="1">
    <citation type="submission" date="2019-05" db="EMBL/GenBank/DDBJ databases">
        <title>Another draft genome of Portunus trituberculatus and its Hox gene families provides insights of decapod evolution.</title>
        <authorList>
            <person name="Jeong J.-H."/>
            <person name="Song I."/>
            <person name="Kim S."/>
            <person name="Choi T."/>
            <person name="Kim D."/>
            <person name="Ryu S."/>
            <person name="Kim W."/>
        </authorList>
    </citation>
    <scope>NUCLEOTIDE SEQUENCE [LARGE SCALE GENOMIC DNA]</scope>
    <source>
        <tissue evidence="1">Muscle</tissue>
    </source>
</reference>